<reference evidence="1" key="1">
    <citation type="journal article" date="2020" name="Stud. Mycol.">
        <title>101 Dothideomycetes genomes: a test case for predicting lifestyles and emergence of pathogens.</title>
        <authorList>
            <person name="Haridas S."/>
            <person name="Albert R."/>
            <person name="Binder M."/>
            <person name="Bloem J."/>
            <person name="Labutti K."/>
            <person name="Salamov A."/>
            <person name="Andreopoulos B."/>
            <person name="Baker S."/>
            <person name="Barry K."/>
            <person name="Bills G."/>
            <person name="Bluhm B."/>
            <person name="Cannon C."/>
            <person name="Castanera R."/>
            <person name="Culley D."/>
            <person name="Daum C."/>
            <person name="Ezra D."/>
            <person name="Gonzalez J."/>
            <person name="Henrissat B."/>
            <person name="Kuo A."/>
            <person name="Liang C."/>
            <person name="Lipzen A."/>
            <person name="Lutzoni F."/>
            <person name="Magnuson J."/>
            <person name="Mondo S."/>
            <person name="Nolan M."/>
            <person name="Ohm R."/>
            <person name="Pangilinan J."/>
            <person name="Park H.-J."/>
            <person name="Ramirez L."/>
            <person name="Alfaro M."/>
            <person name="Sun H."/>
            <person name="Tritt A."/>
            <person name="Yoshinaga Y."/>
            <person name="Zwiers L.-H."/>
            <person name="Turgeon B."/>
            <person name="Goodwin S."/>
            <person name="Spatafora J."/>
            <person name="Crous P."/>
            <person name="Grigoriev I."/>
        </authorList>
    </citation>
    <scope>NUCLEOTIDE SEQUENCE</scope>
    <source>
        <strain evidence="1">CBS 262.69</strain>
    </source>
</reference>
<accession>A0A6G1HZ04</accession>
<dbReference type="AlphaFoldDB" id="A0A6G1HZ04"/>
<name>A0A6G1HZ04_9PEZI</name>
<keyword evidence="2" id="KW-1185">Reference proteome</keyword>
<proteinExistence type="predicted"/>
<evidence type="ECO:0000313" key="1">
    <source>
        <dbReference type="EMBL" id="KAF2401260.1"/>
    </source>
</evidence>
<gene>
    <name evidence="1" type="ORF">EJ06DRAFT_384121</name>
</gene>
<evidence type="ECO:0000313" key="2">
    <source>
        <dbReference type="Proteomes" id="UP000799640"/>
    </source>
</evidence>
<dbReference type="EMBL" id="ML996693">
    <property type="protein sequence ID" value="KAF2401260.1"/>
    <property type="molecule type" value="Genomic_DNA"/>
</dbReference>
<dbReference type="Proteomes" id="UP000799640">
    <property type="component" value="Unassembled WGS sequence"/>
</dbReference>
<protein>
    <submittedName>
        <fullName evidence="1">Uncharacterized protein</fullName>
    </submittedName>
</protein>
<organism evidence="1 2">
    <name type="scientific">Trichodelitschia bisporula</name>
    <dbReference type="NCBI Taxonomy" id="703511"/>
    <lineage>
        <taxon>Eukaryota</taxon>
        <taxon>Fungi</taxon>
        <taxon>Dikarya</taxon>
        <taxon>Ascomycota</taxon>
        <taxon>Pezizomycotina</taxon>
        <taxon>Dothideomycetes</taxon>
        <taxon>Dothideomycetes incertae sedis</taxon>
        <taxon>Phaeotrichales</taxon>
        <taxon>Phaeotrichaceae</taxon>
        <taxon>Trichodelitschia</taxon>
    </lineage>
</organism>
<sequence>MGRWDALFSPPHRFFYAGVFARPFYFSTKPASSVVSFGFFRSEFCLCWLKRTEIYLIIAIACVSFLFLSS</sequence>